<proteinExistence type="predicted"/>
<accession>C4MZN4</accession>
<dbReference type="Pfam" id="PF17594">
    <property type="entry name" value="GP57"/>
    <property type="match status" value="1"/>
</dbReference>
<reference evidence="1 2" key="1">
    <citation type="journal article" date="2009" name="Virology">
        <title>T4 phages against Escherichia coli diarrhea: potential and problems.</title>
        <authorList>
            <person name="Denou E."/>
            <person name="Bruttin A."/>
            <person name="Barretto C."/>
            <person name="Ngom-Bru C."/>
            <person name="Brussow H."/>
            <person name="Zuber S."/>
        </authorList>
    </citation>
    <scope>NUCLEOTIDE SEQUENCE [LARGE SCALE GENOMIC DNA]</scope>
</reference>
<evidence type="ECO:0000313" key="2">
    <source>
        <dbReference type="Proteomes" id="UP000201733"/>
    </source>
</evidence>
<keyword evidence="2" id="KW-1185">Reference proteome</keyword>
<gene>
    <name evidence="1" type="primary">57A</name>
    <name evidence="1" type="ORF">EpJS10_0139</name>
</gene>
<dbReference type="Proteomes" id="UP000201733">
    <property type="component" value="Segment"/>
</dbReference>
<sequence>MSEQTVEQKLQSEIVILKSRILDTQDHAQRVKADCDLLTKVLGEIAAVVGVTGDSVKIEDLVEAVKALVPEASDEEYSDEEYSDEE</sequence>
<dbReference type="RefSeq" id="YP_002922488.1">
    <property type="nucleotide sequence ID" value="NC_012741.1"/>
</dbReference>
<protein>
    <submittedName>
        <fullName evidence="1">Gp57A chaperone for tail fiber formation</fullName>
    </submittedName>
</protein>
<dbReference type="GeneID" id="7943538"/>
<dbReference type="EMBL" id="EU863409">
    <property type="protein sequence ID" value="ACL78365.1"/>
    <property type="molecule type" value="Genomic_DNA"/>
</dbReference>
<organism evidence="1 2">
    <name type="scientific">Escherichia phage JS10</name>
    <dbReference type="NCBI Taxonomy" id="576790"/>
    <lineage>
        <taxon>Viruses</taxon>
        <taxon>Duplodnaviria</taxon>
        <taxon>Heunggongvirae</taxon>
        <taxon>Uroviricota</taxon>
        <taxon>Caudoviricetes</taxon>
        <taxon>Pantevenvirales</taxon>
        <taxon>Straboviridae</taxon>
        <taxon>Tevenvirinae</taxon>
        <taxon>Dhakavirus</taxon>
        <taxon>Dhakavirus JS10</taxon>
    </lineage>
</organism>
<evidence type="ECO:0000313" key="1">
    <source>
        <dbReference type="EMBL" id="ACL78365.1"/>
    </source>
</evidence>
<name>C4MZN4_9CAUD</name>
<dbReference type="KEGG" id="vg:7943538"/>
<dbReference type="InterPro" id="IPR020159">
    <property type="entry name" value="Phage_Gp57"/>
</dbReference>